<dbReference type="SUPFAM" id="SSF49373">
    <property type="entry name" value="Invasin/intimin cell-adhesion fragments"/>
    <property type="match status" value="1"/>
</dbReference>
<proteinExistence type="predicted"/>
<comment type="caution">
    <text evidence="1">The sequence shown here is derived from an EMBL/GenBank/DDBJ whole genome shotgun (WGS) entry which is preliminary data.</text>
</comment>
<dbReference type="Gene3D" id="2.60.40.1080">
    <property type="match status" value="1"/>
</dbReference>
<evidence type="ECO:0000313" key="1">
    <source>
        <dbReference type="EMBL" id="MPM82973.1"/>
    </source>
</evidence>
<evidence type="ECO:0008006" key="2">
    <source>
        <dbReference type="Google" id="ProtNLM"/>
    </source>
</evidence>
<accession>A0A645D1K0</accession>
<organism evidence="1">
    <name type="scientific">bioreactor metagenome</name>
    <dbReference type="NCBI Taxonomy" id="1076179"/>
    <lineage>
        <taxon>unclassified sequences</taxon>
        <taxon>metagenomes</taxon>
        <taxon>ecological metagenomes</taxon>
    </lineage>
</organism>
<name>A0A645D1K0_9ZZZZ</name>
<sequence>MKASANSTLGFTTSLKAANIHLIDIGIKGGIDGSVATTVHLYDKNGEITTTKINAPLDIVDESTITRDDVKVCGDIKANLLLDITVNSKNTLASKLGLSKTWNVLNNSNASIIPSKRTHLENWQFLERCTRLKRKKQHEKEIITADKIVLERVNYLIKIDESKLITIKGLPTEYSNSDLIYETINPEICSIATNGEVKGIQKGSCTISIKTNDNKYSTLCHVLVS</sequence>
<dbReference type="InterPro" id="IPR008964">
    <property type="entry name" value="Invasin/intimin_cell_adhesion"/>
</dbReference>
<protein>
    <recommendedName>
        <fullName evidence="2">BIG2 domain-containing protein</fullName>
    </recommendedName>
</protein>
<dbReference type="EMBL" id="VSSQ01031895">
    <property type="protein sequence ID" value="MPM82973.1"/>
    <property type="molecule type" value="Genomic_DNA"/>
</dbReference>
<dbReference type="AlphaFoldDB" id="A0A645D1K0"/>
<gene>
    <name evidence="1" type="ORF">SDC9_130036</name>
</gene>
<reference evidence="1" key="1">
    <citation type="submission" date="2019-08" db="EMBL/GenBank/DDBJ databases">
        <authorList>
            <person name="Kucharzyk K."/>
            <person name="Murdoch R.W."/>
            <person name="Higgins S."/>
            <person name="Loffler F."/>
        </authorList>
    </citation>
    <scope>NUCLEOTIDE SEQUENCE</scope>
</reference>